<gene>
    <name evidence="2" type="ORF">AAE3_LOCUS6551</name>
</gene>
<protein>
    <submittedName>
        <fullName evidence="2">Uncharacterized protein</fullName>
    </submittedName>
</protein>
<keyword evidence="3" id="KW-1185">Reference proteome</keyword>
<feature type="chain" id="PRO_5035889467" evidence="1">
    <location>
        <begin position="21"/>
        <end position="487"/>
    </location>
</feature>
<evidence type="ECO:0000256" key="1">
    <source>
        <dbReference type="SAM" id="SignalP"/>
    </source>
</evidence>
<organism evidence="2 3">
    <name type="scientific">Cyclocybe aegerita</name>
    <name type="common">Black poplar mushroom</name>
    <name type="synonym">Agrocybe aegerita</name>
    <dbReference type="NCBI Taxonomy" id="1973307"/>
    <lineage>
        <taxon>Eukaryota</taxon>
        <taxon>Fungi</taxon>
        <taxon>Dikarya</taxon>
        <taxon>Basidiomycota</taxon>
        <taxon>Agaricomycotina</taxon>
        <taxon>Agaricomycetes</taxon>
        <taxon>Agaricomycetidae</taxon>
        <taxon>Agaricales</taxon>
        <taxon>Agaricineae</taxon>
        <taxon>Bolbitiaceae</taxon>
        <taxon>Cyclocybe</taxon>
    </lineage>
</organism>
<name>A0A8S0XRS9_CYCAE</name>
<evidence type="ECO:0000313" key="3">
    <source>
        <dbReference type="Proteomes" id="UP000467700"/>
    </source>
</evidence>
<keyword evidence="1" id="KW-0732">Signal</keyword>
<reference evidence="2 3" key="1">
    <citation type="submission" date="2020-01" db="EMBL/GenBank/DDBJ databases">
        <authorList>
            <person name="Gupta K D."/>
        </authorList>
    </citation>
    <scope>NUCLEOTIDE SEQUENCE [LARGE SCALE GENOMIC DNA]</scope>
</reference>
<dbReference type="OrthoDB" id="2860245at2759"/>
<comment type="caution">
    <text evidence="2">The sequence shown here is derived from an EMBL/GenBank/DDBJ whole genome shotgun (WGS) entry which is preliminary data.</text>
</comment>
<dbReference type="EMBL" id="CACVBS010000044">
    <property type="protein sequence ID" value="CAA7264261.1"/>
    <property type="molecule type" value="Genomic_DNA"/>
</dbReference>
<dbReference type="Proteomes" id="UP000467700">
    <property type="component" value="Unassembled WGS sequence"/>
</dbReference>
<evidence type="ECO:0000313" key="2">
    <source>
        <dbReference type="EMBL" id="CAA7264261.1"/>
    </source>
</evidence>
<feature type="signal peptide" evidence="1">
    <location>
        <begin position="1"/>
        <end position="20"/>
    </location>
</feature>
<accession>A0A8S0XRS9</accession>
<proteinExistence type="predicted"/>
<sequence>MVQLTNSVLVAAVIVAPTLASHLGDVHHETLHARDPRLSALIKKVGRNTPGAISTAATVAGAAAALAPAQTVARDLEELEELAARDPKLGAILKKVGRNTSSALGMAATVGGAAAALVPPPTQRELDALEVLAAREPIFGKILRVAKKVAGGAAQVAAGALSGRDFEAEVEFTARDIEMLEELAEREPIFGKAFRAIKKVAGGAAQVAAGALAGRDVEEFQEFTTRARARRPQAPARGRSTLSRVASKLTNPDTLNSVAQLSSNAVYLHQAHQANKFAKQEAAAMSATPSTTEATQYTAREFEEEFGLTAREMDTLEELVLREPIFGKVLRVAKKVAGGAVQVAAGALSGREYDDVEEFTARELEIMDELEARDPFLGKIFRKVKGFFKGKSAAAAAAEPAAEEQQPAAREYDDFEEFTVRDLELMDELEARNPFLGKIFRKVKGFFKGKAAAAPAAQPAAEEQPVQRDLENVEELAGREYYYDELD</sequence>
<dbReference type="AlphaFoldDB" id="A0A8S0XRS9"/>